<evidence type="ECO:0000313" key="2">
    <source>
        <dbReference type="EMBL" id="KAK1317585.1"/>
    </source>
</evidence>
<protein>
    <submittedName>
        <fullName evidence="2">Uncharacterized protein</fullName>
    </submittedName>
</protein>
<dbReference type="EMBL" id="JAUJYO010000005">
    <property type="protein sequence ID" value="KAK1317585.1"/>
    <property type="molecule type" value="Genomic_DNA"/>
</dbReference>
<dbReference type="PANTHER" id="PTHR46922">
    <property type="entry name" value="DHHA1 DOMAIN PROTEIN"/>
    <property type="match status" value="1"/>
</dbReference>
<dbReference type="PANTHER" id="PTHR46922:SF3">
    <property type="entry name" value="HEAT SHOCK PROTEIN"/>
    <property type="match status" value="1"/>
</dbReference>
<evidence type="ECO:0000256" key="1">
    <source>
        <dbReference type="SAM" id="Coils"/>
    </source>
</evidence>
<name>A0AAV9EV03_ACOCL</name>
<feature type="coiled-coil region" evidence="1">
    <location>
        <begin position="138"/>
        <end position="165"/>
    </location>
</feature>
<dbReference type="Proteomes" id="UP001180020">
    <property type="component" value="Unassembled WGS sequence"/>
</dbReference>
<accession>A0AAV9EV03</accession>
<reference evidence="2" key="2">
    <citation type="submission" date="2023-06" db="EMBL/GenBank/DDBJ databases">
        <authorList>
            <person name="Ma L."/>
            <person name="Liu K.-W."/>
            <person name="Li Z."/>
            <person name="Hsiao Y.-Y."/>
            <person name="Qi Y."/>
            <person name="Fu T."/>
            <person name="Tang G."/>
            <person name="Zhang D."/>
            <person name="Sun W.-H."/>
            <person name="Liu D.-K."/>
            <person name="Li Y."/>
            <person name="Chen G.-Z."/>
            <person name="Liu X.-D."/>
            <person name="Liao X.-Y."/>
            <person name="Jiang Y.-T."/>
            <person name="Yu X."/>
            <person name="Hao Y."/>
            <person name="Huang J."/>
            <person name="Zhao X.-W."/>
            <person name="Ke S."/>
            <person name="Chen Y.-Y."/>
            <person name="Wu W.-L."/>
            <person name="Hsu J.-L."/>
            <person name="Lin Y.-F."/>
            <person name="Huang M.-D."/>
            <person name="Li C.-Y."/>
            <person name="Huang L."/>
            <person name="Wang Z.-W."/>
            <person name="Zhao X."/>
            <person name="Zhong W.-Y."/>
            <person name="Peng D.-H."/>
            <person name="Ahmad S."/>
            <person name="Lan S."/>
            <person name="Zhang J.-S."/>
            <person name="Tsai W.-C."/>
            <person name="Van De Peer Y."/>
            <person name="Liu Z.-J."/>
        </authorList>
    </citation>
    <scope>NUCLEOTIDE SEQUENCE</scope>
    <source>
        <strain evidence="2">CP</strain>
        <tissue evidence="2">Leaves</tissue>
    </source>
</reference>
<dbReference type="AlphaFoldDB" id="A0AAV9EV03"/>
<gene>
    <name evidence="2" type="ORF">QJS10_CPA05g01448</name>
</gene>
<comment type="caution">
    <text evidence="2">The sequence shown here is derived from an EMBL/GenBank/DDBJ whole genome shotgun (WGS) entry which is preliminary data.</text>
</comment>
<organism evidence="2 3">
    <name type="scientific">Acorus calamus</name>
    <name type="common">Sweet flag</name>
    <dbReference type="NCBI Taxonomy" id="4465"/>
    <lineage>
        <taxon>Eukaryota</taxon>
        <taxon>Viridiplantae</taxon>
        <taxon>Streptophyta</taxon>
        <taxon>Embryophyta</taxon>
        <taxon>Tracheophyta</taxon>
        <taxon>Spermatophyta</taxon>
        <taxon>Magnoliopsida</taxon>
        <taxon>Liliopsida</taxon>
        <taxon>Acoraceae</taxon>
        <taxon>Acorus</taxon>
    </lineage>
</organism>
<reference evidence="2" key="1">
    <citation type="journal article" date="2023" name="Nat. Commun.">
        <title>Diploid and tetraploid genomes of Acorus and the evolution of monocots.</title>
        <authorList>
            <person name="Ma L."/>
            <person name="Liu K.W."/>
            <person name="Li Z."/>
            <person name="Hsiao Y.Y."/>
            <person name="Qi Y."/>
            <person name="Fu T."/>
            <person name="Tang G.D."/>
            <person name="Zhang D."/>
            <person name="Sun W.H."/>
            <person name="Liu D.K."/>
            <person name="Li Y."/>
            <person name="Chen G.Z."/>
            <person name="Liu X.D."/>
            <person name="Liao X.Y."/>
            <person name="Jiang Y.T."/>
            <person name="Yu X."/>
            <person name="Hao Y."/>
            <person name="Huang J."/>
            <person name="Zhao X.W."/>
            <person name="Ke S."/>
            <person name="Chen Y.Y."/>
            <person name="Wu W.L."/>
            <person name="Hsu J.L."/>
            <person name="Lin Y.F."/>
            <person name="Huang M.D."/>
            <person name="Li C.Y."/>
            <person name="Huang L."/>
            <person name="Wang Z.W."/>
            <person name="Zhao X."/>
            <person name="Zhong W.Y."/>
            <person name="Peng D.H."/>
            <person name="Ahmad S."/>
            <person name="Lan S."/>
            <person name="Zhang J.S."/>
            <person name="Tsai W.C."/>
            <person name="Van de Peer Y."/>
            <person name="Liu Z.J."/>
        </authorList>
    </citation>
    <scope>NUCLEOTIDE SEQUENCE</scope>
    <source>
        <strain evidence="2">CP</strain>
    </source>
</reference>
<keyword evidence="3" id="KW-1185">Reference proteome</keyword>
<sequence>MFAFLLLRRRTSKWTLRSSSSSSSTNFSFYLRRTLRSKAVLETLIGVSSNNKTPPRNLVLYNYPSFSGAFSALFAHLHHSRLGLPHLIIPFSSVVPLRVKDLIFEGLETCYLLDFIGSDGFAAQLSRFVPKVIAFDHRKCTRAKISKKERNLENLELHIDTERCSARSVYNYFSMQGKVTELLEGEVCDRMRKIVDYVEDGDLQRWALPDVKAFNAGIKEERERLNCVANPYLFDELMEMDADILIAKGNSYICSRREAAKKLLHELFRLRLGRGVYGECLGMRVDGNSDLSHEIGEELSIRSREAGLRPIGAVIFKQRRSLKMCLRSTDNGTDTSEIAKAYGGGGSSASSSFIIGMDEYNQWRSMKSS</sequence>
<keyword evidence="1" id="KW-0175">Coiled coil</keyword>
<proteinExistence type="predicted"/>
<evidence type="ECO:0000313" key="3">
    <source>
        <dbReference type="Proteomes" id="UP001180020"/>
    </source>
</evidence>